<sequence length="69" mass="8056">EVKEDYLNSNSQLCATLDKFSMYPIIHVKSGVSIRVQPESIKRYKPEKKRKQTKKNYNLSESVSDNHLN</sequence>
<dbReference type="Proteomes" id="UP000789920">
    <property type="component" value="Unassembled WGS sequence"/>
</dbReference>
<reference evidence="1" key="1">
    <citation type="submission" date="2021-06" db="EMBL/GenBank/DDBJ databases">
        <authorList>
            <person name="Kallberg Y."/>
            <person name="Tangrot J."/>
            <person name="Rosling A."/>
        </authorList>
    </citation>
    <scope>NUCLEOTIDE SEQUENCE</scope>
    <source>
        <strain evidence="1">MA461A</strain>
    </source>
</reference>
<feature type="non-terminal residue" evidence="1">
    <location>
        <position position="1"/>
    </location>
</feature>
<name>A0ACA9NL01_9GLOM</name>
<evidence type="ECO:0000313" key="1">
    <source>
        <dbReference type="EMBL" id="CAG8657733.1"/>
    </source>
</evidence>
<evidence type="ECO:0000313" key="2">
    <source>
        <dbReference type="Proteomes" id="UP000789920"/>
    </source>
</evidence>
<protein>
    <submittedName>
        <fullName evidence="1">6829_t:CDS:1</fullName>
    </submittedName>
</protein>
<organism evidence="1 2">
    <name type="scientific">Racocetra persica</name>
    <dbReference type="NCBI Taxonomy" id="160502"/>
    <lineage>
        <taxon>Eukaryota</taxon>
        <taxon>Fungi</taxon>
        <taxon>Fungi incertae sedis</taxon>
        <taxon>Mucoromycota</taxon>
        <taxon>Glomeromycotina</taxon>
        <taxon>Glomeromycetes</taxon>
        <taxon>Diversisporales</taxon>
        <taxon>Gigasporaceae</taxon>
        <taxon>Racocetra</taxon>
    </lineage>
</organism>
<dbReference type="EMBL" id="CAJVQC010014500">
    <property type="protein sequence ID" value="CAG8657733.1"/>
    <property type="molecule type" value="Genomic_DNA"/>
</dbReference>
<proteinExistence type="predicted"/>
<accession>A0ACA9NL01</accession>
<comment type="caution">
    <text evidence="1">The sequence shown here is derived from an EMBL/GenBank/DDBJ whole genome shotgun (WGS) entry which is preliminary data.</text>
</comment>
<gene>
    <name evidence="1" type="ORF">RPERSI_LOCUS8141</name>
</gene>
<keyword evidence="2" id="KW-1185">Reference proteome</keyword>